<dbReference type="InParanoid" id="E4WWG6"/>
<dbReference type="Gene3D" id="3.40.50.12230">
    <property type="match status" value="1"/>
</dbReference>
<feature type="domain" description="Formyl transferase N-terminal" evidence="1">
    <location>
        <begin position="56"/>
        <end position="137"/>
    </location>
</feature>
<dbReference type="EMBL" id="FN653017">
    <property type="protein sequence ID" value="CBY21470.1"/>
    <property type="molecule type" value="Genomic_DNA"/>
</dbReference>
<dbReference type="InterPro" id="IPR036477">
    <property type="entry name" value="Formyl_transf_N_sf"/>
</dbReference>
<dbReference type="OrthoDB" id="10268103at2759"/>
<gene>
    <name evidence="2" type="ORF">GSOID_T00009238001</name>
</gene>
<sequence length="281" mass="31510">MSSITLFFCSKSITIQKPLVNGKTFPAYEKYIFGKAVFPAVCKNLEIPLEPYCPSNKADILIVASFGSLISEDYLKNFKHCWNVHPSDLPLHRGAAPLTAAILSEERYTKVCIQTVAPKFDAGQILAQSGVVDTHNYNLLTLGMDAGKIGAKLLSKILDDLPNLDPKDQEGLPSFTKKMKPSDLIIDAEAQSAAEIVRQSRAFHFPCKLLFCGKELHPIGIKEEFTIPKEKFAWQKSKNNKRMVVRCKDDTAFSFQKFKWTLNAHSYESAMGLKQIYIKSK</sequence>
<name>E4WWG6_OIKDI</name>
<dbReference type="GO" id="GO:0005739">
    <property type="term" value="C:mitochondrion"/>
    <property type="evidence" value="ECO:0007669"/>
    <property type="project" value="TreeGrafter"/>
</dbReference>
<protein>
    <recommendedName>
        <fullName evidence="1">Formyl transferase N-terminal domain-containing protein</fullName>
    </recommendedName>
</protein>
<dbReference type="Pfam" id="PF00551">
    <property type="entry name" value="Formyl_trans_N"/>
    <property type="match status" value="1"/>
</dbReference>
<dbReference type="PANTHER" id="PTHR11138:SF5">
    <property type="entry name" value="METHIONYL-TRNA FORMYLTRANSFERASE, MITOCHONDRIAL"/>
    <property type="match status" value="1"/>
</dbReference>
<evidence type="ECO:0000313" key="3">
    <source>
        <dbReference type="Proteomes" id="UP000001307"/>
    </source>
</evidence>
<dbReference type="InterPro" id="IPR002376">
    <property type="entry name" value="Formyl_transf_N"/>
</dbReference>
<accession>E4WWG6</accession>
<evidence type="ECO:0000259" key="1">
    <source>
        <dbReference type="Pfam" id="PF00551"/>
    </source>
</evidence>
<evidence type="ECO:0000313" key="2">
    <source>
        <dbReference type="EMBL" id="CBY21470.1"/>
    </source>
</evidence>
<dbReference type="Proteomes" id="UP000001307">
    <property type="component" value="Unassembled WGS sequence"/>
</dbReference>
<proteinExistence type="predicted"/>
<organism evidence="2">
    <name type="scientific">Oikopleura dioica</name>
    <name type="common">Tunicate</name>
    <dbReference type="NCBI Taxonomy" id="34765"/>
    <lineage>
        <taxon>Eukaryota</taxon>
        <taxon>Metazoa</taxon>
        <taxon>Chordata</taxon>
        <taxon>Tunicata</taxon>
        <taxon>Appendicularia</taxon>
        <taxon>Copelata</taxon>
        <taxon>Oikopleuridae</taxon>
        <taxon>Oikopleura</taxon>
    </lineage>
</organism>
<dbReference type="PANTHER" id="PTHR11138">
    <property type="entry name" value="METHIONYL-TRNA FORMYLTRANSFERASE"/>
    <property type="match status" value="1"/>
</dbReference>
<dbReference type="AlphaFoldDB" id="E4WWG6"/>
<dbReference type="GO" id="GO:0004479">
    <property type="term" value="F:methionyl-tRNA formyltransferase activity"/>
    <property type="evidence" value="ECO:0007669"/>
    <property type="project" value="TreeGrafter"/>
</dbReference>
<keyword evidence="3" id="KW-1185">Reference proteome</keyword>
<reference evidence="2" key="1">
    <citation type="journal article" date="2010" name="Science">
        <title>Plasticity of animal genome architecture unmasked by rapid evolution of a pelagic tunicate.</title>
        <authorList>
            <person name="Denoeud F."/>
            <person name="Henriet S."/>
            <person name="Mungpakdee S."/>
            <person name="Aury J.M."/>
            <person name="Da Silva C."/>
            <person name="Brinkmann H."/>
            <person name="Mikhaleva J."/>
            <person name="Olsen L.C."/>
            <person name="Jubin C."/>
            <person name="Canestro C."/>
            <person name="Bouquet J.M."/>
            <person name="Danks G."/>
            <person name="Poulain J."/>
            <person name="Campsteijn C."/>
            <person name="Adamski M."/>
            <person name="Cross I."/>
            <person name="Yadetie F."/>
            <person name="Muffato M."/>
            <person name="Louis A."/>
            <person name="Butcher S."/>
            <person name="Tsagkogeorga G."/>
            <person name="Konrad A."/>
            <person name="Singh S."/>
            <person name="Jensen M.F."/>
            <person name="Cong E.H."/>
            <person name="Eikeseth-Otteraa H."/>
            <person name="Noel B."/>
            <person name="Anthouard V."/>
            <person name="Porcel B.M."/>
            <person name="Kachouri-Lafond R."/>
            <person name="Nishino A."/>
            <person name="Ugolini M."/>
            <person name="Chourrout P."/>
            <person name="Nishida H."/>
            <person name="Aasland R."/>
            <person name="Huzurbazar S."/>
            <person name="Westhof E."/>
            <person name="Delsuc F."/>
            <person name="Lehrach H."/>
            <person name="Reinhardt R."/>
            <person name="Weissenbach J."/>
            <person name="Roy S.W."/>
            <person name="Artiguenave F."/>
            <person name="Postlethwait J.H."/>
            <person name="Manak J.R."/>
            <person name="Thompson E.M."/>
            <person name="Jaillon O."/>
            <person name="Du Pasquier L."/>
            <person name="Boudinot P."/>
            <person name="Liberles D.A."/>
            <person name="Volff J.N."/>
            <person name="Philippe H."/>
            <person name="Lenhard B."/>
            <person name="Roest Crollius H."/>
            <person name="Wincker P."/>
            <person name="Chourrout D."/>
        </authorList>
    </citation>
    <scope>NUCLEOTIDE SEQUENCE [LARGE SCALE GENOMIC DNA]</scope>
</reference>
<dbReference type="SUPFAM" id="SSF53328">
    <property type="entry name" value="Formyltransferase"/>
    <property type="match status" value="1"/>
</dbReference>